<organism evidence="3 4">
    <name type="scientific">Exophiala spinifera</name>
    <dbReference type="NCBI Taxonomy" id="91928"/>
    <lineage>
        <taxon>Eukaryota</taxon>
        <taxon>Fungi</taxon>
        <taxon>Dikarya</taxon>
        <taxon>Ascomycota</taxon>
        <taxon>Pezizomycotina</taxon>
        <taxon>Eurotiomycetes</taxon>
        <taxon>Chaetothyriomycetidae</taxon>
        <taxon>Chaetothyriales</taxon>
        <taxon>Herpotrichiellaceae</taxon>
        <taxon>Exophiala</taxon>
    </lineage>
</organism>
<evidence type="ECO:0000313" key="4">
    <source>
        <dbReference type="Proteomes" id="UP000053328"/>
    </source>
</evidence>
<dbReference type="Proteomes" id="UP000053328">
    <property type="component" value="Unassembled WGS sequence"/>
</dbReference>
<accession>A0A0D2BPT2</accession>
<dbReference type="GeneID" id="27335399"/>
<evidence type="ECO:0000259" key="1">
    <source>
        <dbReference type="Pfam" id="PF06985"/>
    </source>
</evidence>
<dbReference type="EMBL" id="KN847497">
    <property type="protein sequence ID" value="KIW13129.1"/>
    <property type="molecule type" value="Genomic_DNA"/>
</dbReference>
<feature type="domain" description="Heterokaryon incompatibility" evidence="1">
    <location>
        <begin position="22"/>
        <end position="86"/>
    </location>
</feature>
<dbReference type="STRING" id="91928.A0A0D2BPT2"/>
<name>A0A0D2BPT2_9EURO</name>
<dbReference type="Pfam" id="PF06985">
    <property type="entry name" value="HET"/>
    <property type="match status" value="1"/>
</dbReference>
<dbReference type="PANTHER" id="PTHR10622">
    <property type="entry name" value="HET DOMAIN-CONTAINING PROTEIN"/>
    <property type="match status" value="1"/>
</dbReference>
<keyword evidence="4" id="KW-1185">Reference proteome</keyword>
<dbReference type="InterPro" id="IPR010730">
    <property type="entry name" value="HET"/>
</dbReference>
<gene>
    <name evidence="3" type="ORF">PV08_08316</name>
</gene>
<protein>
    <recommendedName>
        <fullName evidence="5">Heterokaryon incompatibility domain-containing protein</fullName>
    </recommendedName>
</protein>
<evidence type="ECO:0000313" key="3">
    <source>
        <dbReference type="EMBL" id="KIW13129.1"/>
    </source>
</evidence>
<dbReference type="AlphaFoldDB" id="A0A0D2BPT2"/>
<dbReference type="OrthoDB" id="4120966at2759"/>
<evidence type="ECO:0000259" key="2">
    <source>
        <dbReference type="Pfam" id="PF26640"/>
    </source>
</evidence>
<dbReference type="VEuPathDB" id="FungiDB:PV08_08316"/>
<dbReference type="PANTHER" id="PTHR10622:SF10">
    <property type="entry name" value="HET DOMAIN-CONTAINING PROTEIN"/>
    <property type="match status" value="1"/>
</dbReference>
<feature type="domain" description="DUF8212" evidence="2">
    <location>
        <begin position="226"/>
        <end position="250"/>
    </location>
</feature>
<dbReference type="RefSeq" id="XP_016233345.1">
    <property type="nucleotide sequence ID" value="XM_016382642.1"/>
</dbReference>
<proteinExistence type="predicted"/>
<evidence type="ECO:0008006" key="5">
    <source>
        <dbReference type="Google" id="ProtNLM"/>
    </source>
</evidence>
<reference evidence="3 4" key="1">
    <citation type="submission" date="2015-01" db="EMBL/GenBank/DDBJ databases">
        <title>The Genome Sequence of Exophiala spinifera CBS89968.</title>
        <authorList>
            <consortium name="The Broad Institute Genomics Platform"/>
            <person name="Cuomo C."/>
            <person name="de Hoog S."/>
            <person name="Gorbushina A."/>
            <person name="Stielow B."/>
            <person name="Teixiera M."/>
            <person name="Abouelleil A."/>
            <person name="Chapman S.B."/>
            <person name="Priest M."/>
            <person name="Young S.K."/>
            <person name="Wortman J."/>
            <person name="Nusbaum C."/>
            <person name="Birren B."/>
        </authorList>
    </citation>
    <scope>NUCLEOTIDE SEQUENCE [LARGE SCALE GENOMIC DNA]</scope>
    <source>
        <strain evidence="3 4">CBS 89968</strain>
    </source>
</reference>
<dbReference type="InterPro" id="IPR058525">
    <property type="entry name" value="DUF8212"/>
</dbReference>
<sequence length="611" mass="69062">MRLLDTTTLQLKEFADENEVEYIILSHRWEQDEVSLQQLPSLGTRSRKQGYLKIRACCAEAARNGVRYAWIDTCCIDKTSSAELNGTAMQPGAMRIYPMSGLSMILRAVFGSLGVGLYKSFWSTLLNPNQYTYRLTMAIQAPHAVEFYNRRWEFIGSKHLLSSRLSGITGVPRDVLWGDRPPSGCPIAQRMSWASKRVTTRPEDQAYSLMGLFDVNMPLLYGEGKKAFRRLQEEILKISQDHSIFIWKCTGNDGPLDMLAGSPADFADRRYVSPRYSGSEQYLMTNAGLSITLPMLPWNMNTYLAILGCNHQRGVRARADGYCSAIFLQRTKNPRLLIRVALSGQEICTVKRRAVSQIIRMQQVLILSPRVPAFPDSDFVYGQPAYGFVFLSSMSSHLIDIGPKGLPGVEIGSRNPPEPYQTSLQDKPAWKVKLLPGQHGTVAWFDFAKTEKPPGKIRLVKFGFDFEFNPVCMIWTHDHLSRNSWVDQQGRALESSTLDSNEWIEKDVASHGIDVSSGYTEVGGELRPYYALRGDNSSGISVGIQALELTIDIATGRGDRDPEWFVTMEDTFDFEAQDKSEFYRRDRRFGWRSKKDVIVEERVEGDVDTAL</sequence>
<dbReference type="HOGENOM" id="CLU_000288_138_13_1"/>
<dbReference type="Pfam" id="PF26640">
    <property type="entry name" value="DUF8212"/>
    <property type="match status" value="1"/>
</dbReference>